<dbReference type="Pfam" id="PF25133">
    <property type="entry name" value="TYW2_N_2"/>
    <property type="match status" value="1"/>
</dbReference>
<sequence>MSVQLDRTLFRQTLGVVAVRTTTQKISRIVKLLHGNLLNVPKLRNVVSDPQTTKSDAPEKSPEDCKLILLNERIRRNSDEPRMLEGIAADVHQKLIHEGVELVDFQVELSYTHFNVEQVLAKLLPKQVQVPSSFECVGHIAHLNLREAHLPFKHLIGQVILDKNPHIQTVVNKTDSIETKYRTFPMEILAGKDDFNVTVHESRAVFCFNYAEVYWNSRLQHEHARIIRLFDAKRDVVCDMMAGVGPFAIPLARKGCVVYANDLNPHSYRYLLENIKRNKVAPKLSAWNLDGRDFVQTLLKQNKRFSQVLLNLPATAIEFLDVFVGGGFDDWNDDELPWIHCYCFTSATENQYEQDVLERVERVLKGKLDRSATSFQLIRDVAPRKVMMCISFRLTSQLAHTVSRQNLTSVPKRLKTDPQHAE</sequence>
<feature type="binding site" evidence="10">
    <location>
        <position position="223"/>
    </location>
    <ligand>
        <name>S-adenosyl-L-methionine</name>
        <dbReference type="ChEBI" id="CHEBI:59789"/>
    </ligand>
</feature>
<keyword evidence="8 10" id="KW-0539">Nucleus</keyword>
<evidence type="ECO:0000256" key="8">
    <source>
        <dbReference type="ARBA" id="ARBA00023242"/>
    </source>
</evidence>
<dbReference type="InterPro" id="IPR056744">
    <property type="entry name" value="TRM5/TYW2-like_N"/>
</dbReference>
<organism evidence="12">
    <name type="scientific">Albugo laibachii Nc14</name>
    <dbReference type="NCBI Taxonomy" id="890382"/>
    <lineage>
        <taxon>Eukaryota</taxon>
        <taxon>Sar</taxon>
        <taxon>Stramenopiles</taxon>
        <taxon>Oomycota</taxon>
        <taxon>Peronosporomycetes</taxon>
        <taxon>Albuginales</taxon>
        <taxon>Albuginaceae</taxon>
        <taxon>Albugo</taxon>
    </lineage>
</organism>
<comment type="subcellular location">
    <subcellularLocation>
        <location evidence="10">Mitochondrion matrix</location>
    </subcellularLocation>
    <subcellularLocation>
        <location evidence="10">Nucleus</location>
    </subcellularLocation>
    <subcellularLocation>
        <location evidence="10">Cytoplasm</location>
    </subcellularLocation>
    <text evidence="10">Predominantly in the mitochondria and in the nucleus.</text>
</comment>
<dbReference type="GO" id="GO:0002939">
    <property type="term" value="P:tRNA N1-guanine methylation"/>
    <property type="evidence" value="ECO:0007669"/>
    <property type="project" value="TreeGrafter"/>
</dbReference>
<reference evidence="12" key="1">
    <citation type="journal article" date="2011" name="PLoS Biol.">
        <title>Gene gain and loss during evolution of obligate parasitism in the white rust pathogen of Arabidopsis thaliana.</title>
        <authorList>
            <person name="Kemen E."/>
            <person name="Gardiner A."/>
            <person name="Schultz-Larsen T."/>
            <person name="Kemen A.C."/>
            <person name="Balmuth A.L."/>
            <person name="Robert-Seilaniantz A."/>
            <person name="Bailey K."/>
            <person name="Holub E."/>
            <person name="Studholme D.J."/>
            <person name="Maclean D."/>
            <person name="Jones J.D."/>
        </authorList>
    </citation>
    <scope>NUCLEOTIDE SEQUENCE</scope>
</reference>
<dbReference type="HAMAP" id="MF_03152">
    <property type="entry name" value="TRM5"/>
    <property type="match status" value="1"/>
</dbReference>
<accession>F0WY28</accession>
<feature type="domain" description="SAM-dependent methyltransferase TRM5/TYW2-type" evidence="11">
    <location>
        <begin position="134"/>
        <end position="396"/>
    </location>
</feature>
<feature type="binding site" evidence="10">
    <location>
        <position position="311"/>
    </location>
    <ligand>
        <name>S-adenosyl-L-methionine</name>
        <dbReference type="ChEBI" id="CHEBI:59789"/>
    </ligand>
</feature>
<evidence type="ECO:0000256" key="7">
    <source>
        <dbReference type="ARBA" id="ARBA00023128"/>
    </source>
</evidence>
<keyword evidence="7 10" id="KW-0496">Mitochondrion</keyword>
<protein>
    <recommendedName>
        <fullName evidence="10">tRNA (guanine(37)-N1)-methyltransferase</fullName>
        <ecNumber evidence="10">2.1.1.228</ecNumber>
    </recommendedName>
    <alternativeName>
        <fullName evidence="10">M1G-methyltransferase</fullName>
    </alternativeName>
    <alternativeName>
        <fullName evidence="10">tRNA [GM37] methyltransferase</fullName>
    </alternativeName>
    <alternativeName>
        <fullName evidence="10">tRNA methyltransferase 5 homolog</fullName>
    </alternativeName>
</protein>
<evidence type="ECO:0000256" key="4">
    <source>
        <dbReference type="ARBA" id="ARBA00022679"/>
    </source>
</evidence>
<dbReference type="GO" id="GO:0005759">
    <property type="term" value="C:mitochondrial matrix"/>
    <property type="evidence" value="ECO:0007669"/>
    <property type="project" value="UniProtKB-SubCell"/>
</dbReference>
<keyword evidence="6 10" id="KW-0819">tRNA processing</keyword>
<keyword evidence="3 10" id="KW-0489">Methyltransferase</keyword>
<feature type="binding site" evidence="10">
    <location>
        <begin position="262"/>
        <end position="263"/>
    </location>
    <ligand>
        <name>S-adenosyl-L-methionine</name>
        <dbReference type="ChEBI" id="CHEBI:59789"/>
    </ligand>
</feature>
<dbReference type="Gene3D" id="3.40.50.150">
    <property type="entry name" value="Vaccinia Virus protein VP39"/>
    <property type="match status" value="1"/>
</dbReference>
<proteinExistence type="inferred from homology"/>
<evidence type="ECO:0000256" key="3">
    <source>
        <dbReference type="ARBA" id="ARBA00022603"/>
    </source>
</evidence>
<dbReference type="InterPro" id="IPR030382">
    <property type="entry name" value="MeTrfase_TRM5/TYW2"/>
</dbReference>
<keyword evidence="5 10" id="KW-0949">S-adenosyl-L-methionine</keyword>
<evidence type="ECO:0000256" key="9">
    <source>
        <dbReference type="ARBA" id="ARBA00047783"/>
    </source>
</evidence>
<dbReference type="EC" id="2.1.1.228" evidence="10"/>
<keyword evidence="2 10" id="KW-0963">Cytoplasm</keyword>
<reference evidence="12" key="2">
    <citation type="submission" date="2011-02" db="EMBL/GenBank/DDBJ databases">
        <authorList>
            <person name="MacLean D."/>
        </authorList>
    </citation>
    <scope>NUCLEOTIDE SEQUENCE</scope>
</reference>
<dbReference type="SUPFAM" id="SSF53335">
    <property type="entry name" value="S-adenosyl-L-methionine-dependent methyltransferases"/>
    <property type="match status" value="1"/>
</dbReference>
<name>F0WY28_9STRA</name>
<evidence type="ECO:0000256" key="5">
    <source>
        <dbReference type="ARBA" id="ARBA00022691"/>
    </source>
</evidence>
<dbReference type="Gene3D" id="3.30.300.110">
    <property type="entry name" value="Met-10+ protein-like domains"/>
    <property type="match status" value="1"/>
</dbReference>
<dbReference type="EMBL" id="FR824413">
    <property type="protein sequence ID" value="CCA26377.1"/>
    <property type="molecule type" value="Genomic_DNA"/>
</dbReference>
<evidence type="ECO:0000259" key="11">
    <source>
        <dbReference type="PROSITE" id="PS51684"/>
    </source>
</evidence>
<dbReference type="GO" id="GO:0052906">
    <property type="term" value="F:tRNA (guanine(37)-N1)-methyltransferase activity"/>
    <property type="evidence" value="ECO:0007669"/>
    <property type="project" value="UniProtKB-UniRule"/>
</dbReference>
<evidence type="ECO:0000256" key="2">
    <source>
        <dbReference type="ARBA" id="ARBA00022490"/>
    </source>
</evidence>
<dbReference type="HOGENOM" id="CLU_022610_2_3_1"/>
<dbReference type="Pfam" id="PF02475">
    <property type="entry name" value="TRM5-TYW2_MTfase"/>
    <property type="match status" value="1"/>
</dbReference>
<dbReference type="GO" id="GO:0005634">
    <property type="term" value="C:nucleus"/>
    <property type="evidence" value="ECO:0007669"/>
    <property type="project" value="UniProtKB-SubCell"/>
</dbReference>
<feature type="binding site" evidence="10">
    <location>
        <begin position="290"/>
        <end position="291"/>
    </location>
    <ligand>
        <name>S-adenosyl-L-methionine</name>
        <dbReference type="ChEBI" id="CHEBI:59789"/>
    </ligand>
</feature>
<comment type="catalytic activity">
    <reaction evidence="9 10">
        <text>guanosine(37) in tRNA + S-adenosyl-L-methionine = N(1)-methylguanosine(37) in tRNA + S-adenosyl-L-homocysteine + H(+)</text>
        <dbReference type="Rhea" id="RHEA:36899"/>
        <dbReference type="Rhea" id="RHEA-COMP:10145"/>
        <dbReference type="Rhea" id="RHEA-COMP:10147"/>
        <dbReference type="ChEBI" id="CHEBI:15378"/>
        <dbReference type="ChEBI" id="CHEBI:57856"/>
        <dbReference type="ChEBI" id="CHEBI:59789"/>
        <dbReference type="ChEBI" id="CHEBI:73542"/>
        <dbReference type="ChEBI" id="CHEBI:74269"/>
        <dbReference type="EC" id="2.1.1.228"/>
    </reaction>
</comment>
<comment type="similarity">
    <text evidence="10">Belongs to the TRM5 / TYW2 family.</text>
</comment>
<evidence type="ECO:0000256" key="10">
    <source>
        <dbReference type="HAMAP-Rule" id="MF_03152"/>
    </source>
</evidence>
<dbReference type="InterPro" id="IPR029063">
    <property type="entry name" value="SAM-dependent_MTases_sf"/>
</dbReference>
<evidence type="ECO:0000313" key="12">
    <source>
        <dbReference type="EMBL" id="CCA26377.1"/>
    </source>
</evidence>
<comment type="similarity">
    <text evidence="1">Belongs to the class I-like SAM-binding methyltransferase superfamily. TRM5/TYW2 family.</text>
</comment>
<dbReference type="InterPro" id="IPR025792">
    <property type="entry name" value="tRNA_Gua_MeTrfase_euk"/>
</dbReference>
<comment type="subunit">
    <text evidence="10">Monomer.</text>
</comment>
<dbReference type="AlphaFoldDB" id="F0WY28"/>
<keyword evidence="4 10" id="KW-0808">Transferase</keyword>
<gene>
    <name evidence="12" type="ORF">ALNC14_125210</name>
</gene>
<dbReference type="FunFam" id="3.30.300.110:FF:000001">
    <property type="entry name" value="tRNA (guanine(37)-N1)-methyltransferase"/>
    <property type="match status" value="1"/>
</dbReference>
<evidence type="ECO:0000256" key="6">
    <source>
        <dbReference type="ARBA" id="ARBA00022694"/>
    </source>
</evidence>
<dbReference type="PANTHER" id="PTHR23245">
    <property type="entry name" value="TRNA METHYLTRANSFERASE"/>
    <property type="match status" value="1"/>
</dbReference>
<dbReference type="PROSITE" id="PS51684">
    <property type="entry name" value="SAM_MT_TRM5_TYW2"/>
    <property type="match status" value="1"/>
</dbReference>
<dbReference type="InterPro" id="IPR056743">
    <property type="entry name" value="TRM5-TYW2-like_MTfase"/>
</dbReference>
<evidence type="ECO:0000256" key="1">
    <source>
        <dbReference type="ARBA" id="ARBA00009775"/>
    </source>
</evidence>
<comment type="function">
    <text evidence="10">Specifically methylates the N1 position of guanosine-37 in various cytoplasmic and mitochondrial tRNAs. Methylation is not dependent on the nature of the nucleoside 5' of the target nucleoside. This is the first step in the biosynthesis of wybutosine (yW), a modified base adjacent to the anticodon of tRNAs and required for accurate decoding.</text>
</comment>
<dbReference type="PANTHER" id="PTHR23245:SF36">
    <property type="entry name" value="TRNA (GUANINE(37)-N1)-METHYLTRANSFERASE"/>
    <property type="match status" value="1"/>
</dbReference>
<dbReference type="GO" id="GO:0070901">
    <property type="term" value="P:mitochondrial tRNA methylation"/>
    <property type="evidence" value="ECO:0007669"/>
    <property type="project" value="UniProtKB-ARBA"/>
</dbReference>